<reference evidence="5" key="1">
    <citation type="journal article" date="2023" name="G3 (Bethesda)">
        <title>Whole genome assemblies of Zophobas morio and Tenebrio molitor.</title>
        <authorList>
            <person name="Kaur S."/>
            <person name="Stinson S.A."/>
            <person name="diCenzo G.C."/>
        </authorList>
    </citation>
    <scope>NUCLEOTIDE SEQUENCE</scope>
    <source>
        <strain evidence="5">QUZm001</strain>
    </source>
</reference>
<feature type="repeat" description="ANK" evidence="3">
    <location>
        <begin position="239"/>
        <end position="271"/>
    </location>
</feature>
<dbReference type="SMART" id="SM00248">
    <property type="entry name" value="ANK"/>
    <property type="match status" value="12"/>
</dbReference>
<dbReference type="SMART" id="SM00969">
    <property type="entry name" value="SOCS_box"/>
    <property type="match status" value="1"/>
</dbReference>
<dbReference type="SUPFAM" id="SSF48403">
    <property type="entry name" value="Ankyrin repeat"/>
    <property type="match status" value="2"/>
</dbReference>
<dbReference type="Pfam" id="PF12796">
    <property type="entry name" value="Ank_2"/>
    <property type="match status" value="4"/>
</dbReference>
<feature type="repeat" description="ANK" evidence="3">
    <location>
        <begin position="401"/>
        <end position="438"/>
    </location>
</feature>
<feature type="domain" description="SOCS box" evidence="4">
    <location>
        <begin position="521"/>
        <end position="569"/>
    </location>
</feature>
<proteinExistence type="predicted"/>
<evidence type="ECO:0000313" key="5">
    <source>
        <dbReference type="EMBL" id="KAJ3654745.1"/>
    </source>
</evidence>
<feature type="repeat" description="ANK" evidence="3">
    <location>
        <begin position="334"/>
        <end position="366"/>
    </location>
</feature>
<name>A0AA38IEQ7_9CUCU</name>
<protein>
    <recommendedName>
        <fullName evidence="4">SOCS box domain-containing protein</fullName>
    </recommendedName>
</protein>
<dbReference type="Pfam" id="PF07525">
    <property type="entry name" value="SOCS_box"/>
    <property type="match status" value="1"/>
</dbReference>
<keyword evidence="6" id="KW-1185">Reference proteome</keyword>
<dbReference type="InterPro" id="IPR036036">
    <property type="entry name" value="SOCS_box-like_dom_sf"/>
</dbReference>
<dbReference type="PROSITE" id="PS50225">
    <property type="entry name" value="SOCS"/>
    <property type="match status" value="1"/>
</dbReference>
<gene>
    <name evidence="5" type="ORF">Zmor_013913</name>
</gene>
<evidence type="ECO:0000313" key="6">
    <source>
        <dbReference type="Proteomes" id="UP001168821"/>
    </source>
</evidence>
<feature type="repeat" description="ANK" evidence="3">
    <location>
        <begin position="171"/>
        <end position="203"/>
    </location>
</feature>
<dbReference type="PANTHER" id="PTHR24198:SF165">
    <property type="entry name" value="ANKYRIN REPEAT-CONTAINING PROTEIN-RELATED"/>
    <property type="match status" value="1"/>
</dbReference>
<dbReference type="GO" id="GO:0035556">
    <property type="term" value="P:intracellular signal transduction"/>
    <property type="evidence" value="ECO:0007669"/>
    <property type="project" value="InterPro"/>
</dbReference>
<dbReference type="GO" id="GO:0005737">
    <property type="term" value="C:cytoplasm"/>
    <property type="evidence" value="ECO:0007669"/>
    <property type="project" value="TreeGrafter"/>
</dbReference>
<dbReference type="AlphaFoldDB" id="A0AA38IEQ7"/>
<dbReference type="PROSITE" id="PS50297">
    <property type="entry name" value="ANK_REP_REGION"/>
    <property type="match status" value="6"/>
</dbReference>
<dbReference type="Gene3D" id="1.10.750.20">
    <property type="entry name" value="SOCS box"/>
    <property type="match status" value="1"/>
</dbReference>
<evidence type="ECO:0000256" key="1">
    <source>
        <dbReference type="ARBA" id="ARBA00022737"/>
    </source>
</evidence>
<evidence type="ECO:0000256" key="2">
    <source>
        <dbReference type="ARBA" id="ARBA00023043"/>
    </source>
</evidence>
<dbReference type="InterPro" id="IPR036770">
    <property type="entry name" value="Ankyrin_rpt-contain_sf"/>
</dbReference>
<dbReference type="InterPro" id="IPR002110">
    <property type="entry name" value="Ankyrin_rpt"/>
</dbReference>
<keyword evidence="1" id="KW-0677">Repeat</keyword>
<dbReference type="Pfam" id="PF13606">
    <property type="entry name" value="Ank_3"/>
    <property type="match status" value="1"/>
</dbReference>
<organism evidence="5 6">
    <name type="scientific">Zophobas morio</name>
    <dbReference type="NCBI Taxonomy" id="2755281"/>
    <lineage>
        <taxon>Eukaryota</taxon>
        <taxon>Metazoa</taxon>
        <taxon>Ecdysozoa</taxon>
        <taxon>Arthropoda</taxon>
        <taxon>Hexapoda</taxon>
        <taxon>Insecta</taxon>
        <taxon>Pterygota</taxon>
        <taxon>Neoptera</taxon>
        <taxon>Endopterygota</taxon>
        <taxon>Coleoptera</taxon>
        <taxon>Polyphaga</taxon>
        <taxon>Cucujiformia</taxon>
        <taxon>Tenebrionidae</taxon>
        <taxon>Zophobas</taxon>
    </lineage>
</organism>
<feature type="repeat" description="ANK" evidence="3">
    <location>
        <begin position="272"/>
        <end position="304"/>
    </location>
</feature>
<dbReference type="Gene3D" id="1.25.40.20">
    <property type="entry name" value="Ankyrin repeat-containing domain"/>
    <property type="match status" value="3"/>
</dbReference>
<dbReference type="EMBL" id="JALNTZ010000004">
    <property type="protein sequence ID" value="KAJ3654745.1"/>
    <property type="molecule type" value="Genomic_DNA"/>
</dbReference>
<dbReference type="PROSITE" id="PS50088">
    <property type="entry name" value="ANK_REPEAT"/>
    <property type="match status" value="7"/>
</dbReference>
<keyword evidence="2 3" id="KW-0040">ANK repeat</keyword>
<evidence type="ECO:0000259" key="4">
    <source>
        <dbReference type="PROSITE" id="PS50225"/>
    </source>
</evidence>
<evidence type="ECO:0000256" key="3">
    <source>
        <dbReference type="PROSITE-ProRule" id="PRU00023"/>
    </source>
</evidence>
<dbReference type="SUPFAM" id="SSF158235">
    <property type="entry name" value="SOCS box-like"/>
    <property type="match status" value="1"/>
</dbReference>
<dbReference type="PANTHER" id="PTHR24198">
    <property type="entry name" value="ANKYRIN REPEAT AND PROTEIN KINASE DOMAIN-CONTAINING PROTEIN"/>
    <property type="match status" value="1"/>
</dbReference>
<accession>A0AA38IEQ7</accession>
<dbReference type="Proteomes" id="UP001168821">
    <property type="component" value="Unassembled WGS sequence"/>
</dbReference>
<feature type="repeat" description="ANK" evidence="3">
    <location>
        <begin position="367"/>
        <end position="399"/>
    </location>
</feature>
<comment type="caution">
    <text evidence="5">The sequence shown here is derived from an EMBL/GenBank/DDBJ whole genome shotgun (WGS) entry which is preliminary data.</text>
</comment>
<dbReference type="CDD" id="cd03716">
    <property type="entry name" value="SOCS_ASB_like"/>
    <property type="match status" value="1"/>
</dbReference>
<sequence>MECLNELLMHAILQNDTKCLKCYLKRGVNINKICSTGMTLLGVAAQTGNLSIVKMLIDYSNCSSIDFTIKSDASTKPNLLHLDLHSTERKYKNIGYFVVRKDIDEPDFGEGPTPEGMEGLEWDMEVNNEPPPEPEKEPSEMNIYQWYASILNRSSLVLKSPDNDIARLDSHGKNVLHYAVRSGNMELVRYLVETFNEISVNQSDAASVSPLHIAASKCHLPLVRYLVDKGANVNCTCRERRTPLHVAAQHGYVEIMQVLIENEADINVFDMKERSPLSLAVLGSRETAVQLLIKNGARLNQEDAAGFTPLRRAVWNDCTSIAMMLLNAGARVVQSHYLLHAAARSNNAEMVRALHESGALLNIRDDQGNTPLMVACSRKNLTVVKYLLKHGANVNAVNNINGMTALHICVQDIREKRSLEQLIDLLVSYDADMNATSYQGSVLFYSIILENLHGANALVRHGVDVNMRDERAYFDNLSLAKRHGNLDLVKLIVYAGFHLSNLAFDLNSLKNQPDDHVHDFLVYVKSTPLQLKEICRIKIRKCLNKHIMGKIGKLPLPVWLQRYLALEII</sequence>
<dbReference type="InterPro" id="IPR001496">
    <property type="entry name" value="SOCS_box"/>
</dbReference>
<dbReference type="PRINTS" id="PR01415">
    <property type="entry name" value="ANKYRIN"/>
</dbReference>
<feature type="repeat" description="ANK" evidence="3">
    <location>
        <begin position="206"/>
        <end position="238"/>
    </location>
</feature>